<dbReference type="EMBL" id="JAULSO010000002">
    <property type="protein sequence ID" value="KAK3690157.1"/>
    <property type="molecule type" value="Genomic_DNA"/>
</dbReference>
<sequence>MDGGYTNATTAGSTRGHNFDKTLQFSSESIFGIPVIGQAFKWSLSLGHSYQTSRTWSKSITEAHGFSIGNSTSFSLSVGETDSLAKPAYASGYCGSWFIVPVFGVTCGRGARGDLKEGVHAGGNRTQRCELDPKTSVFDHCSTYGFRDVTNERDTMKYKWVFVLRDCEHGWVLPGEWQHPLFRNSFDLVSYAQYHLARFGFQATVSPPPRPKPEDDAWTSDLIHSSGPFTRTIGPDDYNLEVCGRGKYCVRHRLTDGNCYNFPRGYLGEKSVHLVSARTSPGACCVLFSRPECFGLPQMITGDVGDLAAVGYDGLAHSVVCGIDEYCNPARREQWA</sequence>
<name>A0AAE0XD62_9PEZI</name>
<protein>
    <submittedName>
        <fullName evidence="1">Uncharacterized protein</fullName>
    </submittedName>
</protein>
<reference evidence="1" key="1">
    <citation type="journal article" date="2023" name="Mol. Phylogenet. Evol.">
        <title>Genome-scale phylogeny and comparative genomics of the fungal order Sordariales.</title>
        <authorList>
            <person name="Hensen N."/>
            <person name="Bonometti L."/>
            <person name="Westerberg I."/>
            <person name="Brannstrom I.O."/>
            <person name="Guillou S."/>
            <person name="Cros-Aarteil S."/>
            <person name="Calhoun S."/>
            <person name="Haridas S."/>
            <person name="Kuo A."/>
            <person name="Mondo S."/>
            <person name="Pangilinan J."/>
            <person name="Riley R."/>
            <person name="LaButti K."/>
            <person name="Andreopoulos B."/>
            <person name="Lipzen A."/>
            <person name="Chen C."/>
            <person name="Yan M."/>
            <person name="Daum C."/>
            <person name="Ng V."/>
            <person name="Clum A."/>
            <person name="Steindorff A."/>
            <person name="Ohm R.A."/>
            <person name="Martin F."/>
            <person name="Silar P."/>
            <person name="Natvig D.O."/>
            <person name="Lalanne C."/>
            <person name="Gautier V."/>
            <person name="Ament-Velasquez S.L."/>
            <person name="Kruys A."/>
            <person name="Hutchinson M.I."/>
            <person name="Powell A.J."/>
            <person name="Barry K."/>
            <person name="Miller A.N."/>
            <person name="Grigoriev I.V."/>
            <person name="Debuchy R."/>
            <person name="Gladieux P."/>
            <person name="Hiltunen Thoren M."/>
            <person name="Johannesson H."/>
        </authorList>
    </citation>
    <scope>NUCLEOTIDE SEQUENCE</scope>
    <source>
        <strain evidence="1">CBS 314.62</strain>
    </source>
</reference>
<organism evidence="1 2">
    <name type="scientific">Podospora appendiculata</name>
    <dbReference type="NCBI Taxonomy" id="314037"/>
    <lineage>
        <taxon>Eukaryota</taxon>
        <taxon>Fungi</taxon>
        <taxon>Dikarya</taxon>
        <taxon>Ascomycota</taxon>
        <taxon>Pezizomycotina</taxon>
        <taxon>Sordariomycetes</taxon>
        <taxon>Sordariomycetidae</taxon>
        <taxon>Sordariales</taxon>
        <taxon>Podosporaceae</taxon>
        <taxon>Podospora</taxon>
    </lineage>
</organism>
<reference evidence="1" key="2">
    <citation type="submission" date="2023-06" db="EMBL/GenBank/DDBJ databases">
        <authorList>
            <consortium name="Lawrence Berkeley National Laboratory"/>
            <person name="Haridas S."/>
            <person name="Hensen N."/>
            <person name="Bonometti L."/>
            <person name="Westerberg I."/>
            <person name="Brannstrom I.O."/>
            <person name="Guillou S."/>
            <person name="Cros-Aarteil S."/>
            <person name="Calhoun S."/>
            <person name="Kuo A."/>
            <person name="Mondo S."/>
            <person name="Pangilinan J."/>
            <person name="Riley R."/>
            <person name="Labutti K."/>
            <person name="Andreopoulos B."/>
            <person name="Lipzen A."/>
            <person name="Chen C."/>
            <person name="Yanf M."/>
            <person name="Daum C."/>
            <person name="Ng V."/>
            <person name="Clum A."/>
            <person name="Steindorff A."/>
            <person name="Ohm R."/>
            <person name="Martin F."/>
            <person name="Silar P."/>
            <person name="Natvig D."/>
            <person name="Lalanne C."/>
            <person name="Gautier V."/>
            <person name="Ament-Velasquez S.L."/>
            <person name="Kruys A."/>
            <person name="Hutchinson M.I."/>
            <person name="Powell A.J."/>
            <person name="Barry K."/>
            <person name="Miller A.N."/>
            <person name="Grigoriev I.V."/>
            <person name="Debuchy R."/>
            <person name="Gladieux P."/>
            <person name="Thoren M.H."/>
            <person name="Johannesson H."/>
        </authorList>
    </citation>
    <scope>NUCLEOTIDE SEQUENCE</scope>
    <source>
        <strain evidence="1">CBS 314.62</strain>
    </source>
</reference>
<proteinExistence type="predicted"/>
<evidence type="ECO:0000313" key="2">
    <source>
        <dbReference type="Proteomes" id="UP001270362"/>
    </source>
</evidence>
<gene>
    <name evidence="1" type="ORF">B0T22DRAFT_379185</name>
</gene>
<dbReference type="Proteomes" id="UP001270362">
    <property type="component" value="Unassembled WGS sequence"/>
</dbReference>
<evidence type="ECO:0000313" key="1">
    <source>
        <dbReference type="EMBL" id="KAK3690157.1"/>
    </source>
</evidence>
<comment type="caution">
    <text evidence="1">The sequence shown here is derived from an EMBL/GenBank/DDBJ whole genome shotgun (WGS) entry which is preliminary data.</text>
</comment>
<keyword evidence="2" id="KW-1185">Reference proteome</keyword>
<dbReference type="AlphaFoldDB" id="A0AAE0XD62"/>
<accession>A0AAE0XD62</accession>